<feature type="region of interest" description="Disordered" evidence="1">
    <location>
        <begin position="287"/>
        <end position="318"/>
    </location>
</feature>
<sequence>MCTTHLDTYVYPDGHHETVSRPSLCPSACHGQPCSRNVFFHHAAAPVPYAHPPAPPFYSAPYLGRFPPSPSYSPRLSASSLGSVDASDRPLGSPGHDGRRMSSSYAGRHGEQRAESSGRPRRDRPGGILVADSHPASRAPSQGFAFPSTAPSSPAADTSPASRRRMIVDEPRRHDRSRNRSRSRSRVRIDIFDGPRPDKHTRREHHEASGEQDRLRRLRAKIAKANAEIDSRSPVPDAPVRPASRAARDREEELLDAVRRLDMEERAREDRNRLAQWHDEEARRRRLLQRMAPRPTATPGLGTRRHGVEFDDGVFRRG</sequence>
<keyword evidence="3" id="KW-1185">Reference proteome</keyword>
<name>A0A8K0J5D2_9HYPO</name>
<dbReference type="EMBL" id="SRPY01000630">
    <property type="protein sequence ID" value="KAG5920114.1"/>
    <property type="molecule type" value="Genomic_DNA"/>
</dbReference>
<comment type="caution">
    <text evidence="2">The sequence shown here is derived from an EMBL/GenBank/DDBJ whole genome shotgun (WGS) entry which is preliminary data.</text>
</comment>
<dbReference type="AlphaFoldDB" id="A0A8K0J5D2"/>
<protein>
    <submittedName>
        <fullName evidence="2">Uncharacterized protein</fullName>
    </submittedName>
</protein>
<evidence type="ECO:0000313" key="3">
    <source>
        <dbReference type="Proteomes" id="UP000811619"/>
    </source>
</evidence>
<proteinExistence type="predicted"/>
<feature type="compositionally biased region" description="Low complexity" evidence="1">
    <location>
        <begin position="72"/>
        <end position="83"/>
    </location>
</feature>
<feature type="compositionally biased region" description="Basic and acidic residues" evidence="1">
    <location>
        <begin position="306"/>
        <end position="318"/>
    </location>
</feature>
<feature type="region of interest" description="Disordered" evidence="1">
    <location>
        <begin position="71"/>
        <end position="214"/>
    </location>
</feature>
<feature type="compositionally biased region" description="Basic and acidic residues" evidence="1">
    <location>
        <begin position="204"/>
        <end position="214"/>
    </location>
</feature>
<organism evidence="2 3">
    <name type="scientific">Claviceps africana</name>
    <dbReference type="NCBI Taxonomy" id="83212"/>
    <lineage>
        <taxon>Eukaryota</taxon>
        <taxon>Fungi</taxon>
        <taxon>Dikarya</taxon>
        <taxon>Ascomycota</taxon>
        <taxon>Pezizomycotina</taxon>
        <taxon>Sordariomycetes</taxon>
        <taxon>Hypocreomycetidae</taxon>
        <taxon>Hypocreales</taxon>
        <taxon>Clavicipitaceae</taxon>
        <taxon>Claviceps</taxon>
    </lineage>
</organism>
<feature type="region of interest" description="Disordered" evidence="1">
    <location>
        <begin position="230"/>
        <end position="250"/>
    </location>
</feature>
<evidence type="ECO:0000313" key="2">
    <source>
        <dbReference type="EMBL" id="KAG5920114.1"/>
    </source>
</evidence>
<feature type="compositionally biased region" description="Basic and acidic residues" evidence="1">
    <location>
        <begin position="187"/>
        <end position="198"/>
    </location>
</feature>
<feature type="compositionally biased region" description="Low complexity" evidence="1">
    <location>
        <begin position="144"/>
        <end position="161"/>
    </location>
</feature>
<gene>
    <name evidence="2" type="ORF">E4U42_006303</name>
</gene>
<dbReference type="Proteomes" id="UP000811619">
    <property type="component" value="Unassembled WGS sequence"/>
</dbReference>
<feature type="compositionally biased region" description="Basic residues" evidence="1">
    <location>
        <begin position="174"/>
        <end position="186"/>
    </location>
</feature>
<feature type="compositionally biased region" description="Basic and acidic residues" evidence="1">
    <location>
        <begin position="108"/>
        <end position="125"/>
    </location>
</feature>
<evidence type="ECO:0000256" key="1">
    <source>
        <dbReference type="SAM" id="MobiDB-lite"/>
    </source>
</evidence>
<reference evidence="2" key="1">
    <citation type="journal article" date="2020" name="bioRxiv">
        <title>Whole genome comparisons of ergot fungi reveals the divergence and evolution of species within the genus Claviceps are the result of varying mechanisms driving genome evolution and host range expansion.</title>
        <authorList>
            <person name="Wyka S.A."/>
            <person name="Mondo S.J."/>
            <person name="Liu M."/>
            <person name="Dettman J."/>
            <person name="Nalam V."/>
            <person name="Broders K.D."/>
        </authorList>
    </citation>
    <scope>NUCLEOTIDE SEQUENCE</scope>
    <source>
        <strain evidence="2">CCC 489</strain>
    </source>
</reference>
<dbReference type="OrthoDB" id="3439480at2759"/>
<accession>A0A8K0J5D2</accession>